<sequence length="115" mass="12986">MPNSNVRIPEGLFDIACEELMPIRESFCLLLLKVAVILIFVFYTFLFMMHLDIGALPVLRALAIFFTGSFPKILTICFEGDTERRVKATIVEEKVSKLVQEYLNGTPVINEVVAC</sequence>
<reference evidence="2 3" key="1">
    <citation type="submission" date="2022-05" db="EMBL/GenBank/DDBJ databases">
        <authorList>
            <consortium name="Genoscope - CEA"/>
            <person name="William W."/>
        </authorList>
    </citation>
    <scope>NUCLEOTIDE SEQUENCE [LARGE SCALE GENOMIC DNA]</scope>
</reference>
<name>A0ABN8S424_9CNID</name>
<evidence type="ECO:0000256" key="1">
    <source>
        <dbReference type="SAM" id="Phobius"/>
    </source>
</evidence>
<keyword evidence="1" id="KW-1133">Transmembrane helix</keyword>
<feature type="transmembrane region" description="Helical" evidence="1">
    <location>
        <begin position="57"/>
        <end position="78"/>
    </location>
</feature>
<feature type="transmembrane region" description="Helical" evidence="1">
    <location>
        <begin position="30"/>
        <end position="51"/>
    </location>
</feature>
<evidence type="ECO:0000313" key="3">
    <source>
        <dbReference type="Proteomes" id="UP001159427"/>
    </source>
</evidence>
<keyword evidence="3" id="KW-1185">Reference proteome</keyword>
<accession>A0ABN8S424</accession>
<gene>
    <name evidence="2" type="ORF">PEVE_00016901</name>
</gene>
<keyword evidence="1" id="KW-0472">Membrane</keyword>
<organism evidence="2 3">
    <name type="scientific">Porites evermanni</name>
    <dbReference type="NCBI Taxonomy" id="104178"/>
    <lineage>
        <taxon>Eukaryota</taxon>
        <taxon>Metazoa</taxon>
        <taxon>Cnidaria</taxon>
        <taxon>Anthozoa</taxon>
        <taxon>Hexacorallia</taxon>
        <taxon>Scleractinia</taxon>
        <taxon>Fungiina</taxon>
        <taxon>Poritidae</taxon>
        <taxon>Porites</taxon>
    </lineage>
</organism>
<comment type="caution">
    <text evidence="2">The sequence shown here is derived from an EMBL/GenBank/DDBJ whole genome shotgun (WGS) entry which is preliminary data.</text>
</comment>
<evidence type="ECO:0000313" key="2">
    <source>
        <dbReference type="EMBL" id="CAH3186481.1"/>
    </source>
</evidence>
<keyword evidence="1" id="KW-0812">Transmembrane</keyword>
<proteinExistence type="predicted"/>
<protein>
    <submittedName>
        <fullName evidence="2">Uncharacterized protein</fullName>
    </submittedName>
</protein>
<dbReference type="EMBL" id="CALNXI010002339">
    <property type="protein sequence ID" value="CAH3186481.1"/>
    <property type="molecule type" value="Genomic_DNA"/>
</dbReference>
<dbReference type="Proteomes" id="UP001159427">
    <property type="component" value="Unassembled WGS sequence"/>
</dbReference>